<proteinExistence type="predicted"/>
<evidence type="ECO:0000313" key="1">
    <source>
        <dbReference type="EMBL" id="GAI20773.1"/>
    </source>
</evidence>
<dbReference type="InterPro" id="IPR029061">
    <property type="entry name" value="THDP-binding"/>
</dbReference>
<dbReference type="Gene3D" id="3.40.50.970">
    <property type="match status" value="1"/>
</dbReference>
<dbReference type="EMBL" id="BARV01022499">
    <property type="protein sequence ID" value="GAI20773.1"/>
    <property type="molecule type" value="Genomic_DNA"/>
</dbReference>
<gene>
    <name evidence="1" type="ORF">S06H3_37085</name>
</gene>
<comment type="caution">
    <text evidence="1">The sequence shown here is derived from an EMBL/GenBank/DDBJ whole genome shotgun (WGS) entry which is preliminary data.</text>
</comment>
<sequence>MFSIAEDAPGSNELFIGNEAIARGALEAGVQFCAGYPGTPSSEIIGSLSEVAKERGIHVEWSVNEKVATEVAAAASFAESSAVGDVSQQGEGCLSIAPGHFKPIKL</sequence>
<dbReference type="AlphaFoldDB" id="X1LNT3"/>
<organism evidence="1">
    <name type="scientific">marine sediment metagenome</name>
    <dbReference type="NCBI Taxonomy" id="412755"/>
    <lineage>
        <taxon>unclassified sequences</taxon>
        <taxon>metagenomes</taxon>
        <taxon>ecological metagenomes</taxon>
    </lineage>
</organism>
<reference evidence="1" key="1">
    <citation type="journal article" date="2014" name="Front. Microbiol.">
        <title>High frequency of phylogenetically diverse reductive dehalogenase-homologous genes in deep subseafloor sedimentary metagenomes.</title>
        <authorList>
            <person name="Kawai M."/>
            <person name="Futagami T."/>
            <person name="Toyoda A."/>
            <person name="Takaki Y."/>
            <person name="Nishi S."/>
            <person name="Hori S."/>
            <person name="Arai W."/>
            <person name="Tsubouchi T."/>
            <person name="Morono Y."/>
            <person name="Uchiyama I."/>
            <person name="Ito T."/>
            <person name="Fujiyama A."/>
            <person name="Inagaki F."/>
            <person name="Takami H."/>
        </authorList>
    </citation>
    <scope>NUCLEOTIDE SEQUENCE</scope>
    <source>
        <strain evidence="1">Expedition CK06-06</strain>
    </source>
</reference>
<name>X1LNT3_9ZZZZ</name>
<feature type="non-terminal residue" evidence="1">
    <location>
        <position position="106"/>
    </location>
</feature>
<dbReference type="SUPFAM" id="SSF52518">
    <property type="entry name" value="Thiamin diphosphate-binding fold (THDP-binding)"/>
    <property type="match status" value="1"/>
</dbReference>
<protein>
    <submittedName>
        <fullName evidence="1">Uncharacterized protein</fullName>
    </submittedName>
</protein>
<accession>X1LNT3</accession>